<organism evidence="2 3">
    <name type="scientific">Pseudonocardia broussonetiae</name>
    <dbReference type="NCBI Taxonomy" id="2736640"/>
    <lineage>
        <taxon>Bacteria</taxon>
        <taxon>Bacillati</taxon>
        <taxon>Actinomycetota</taxon>
        <taxon>Actinomycetes</taxon>
        <taxon>Pseudonocardiales</taxon>
        <taxon>Pseudonocardiaceae</taxon>
        <taxon>Pseudonocardia</taxon>
    </lineage>
</organism>
<dbReference type="Proteomes" id="UP000505377">
    <property type="component" value="Chromosome"/>
</dbReference>
<dbReference type="InterPro" id="IPR000182">
    <property type="entry name" value="GNAT_dom"/>
</dbReference>
<dbReference type="KEGG" id="pbro:HOP40_25185"/>
<reference evidence="2 3" key="1">
    <citation type="submission" date="2020-05" db="EMBL/GenBank/DDBJ databases">
        <authorList>
            <person name="Mo P."/>
        </authorList>
    </citation>
    <scope>NUCLEOTIDE SEQUENCE [LARGE SCALE GENOMIC DNA]</scope>
    <source>
        <strain evidence="2 3">Gen01</strain>
    </source>
</reference>
<dbReference type="SUPFAM" id="SSF55729">
    <property type="entry name" value="Acyl-CoA N-acyltransferases (Nat)"/>
    <property type="match status" value="1"/>
</dbReference>
<keyword evidence="2" id="KW-0808">Transferase</keyword>
<dbReference type="GO" id="GO:0016747">
    <property type="term" value="F:acyltransferase activity, transferring groups other than amino-acyl groups"/>
    <property type="evidence" value="ECO:0007669"/>
    <property type="project" value="InterPro"/>
</dbReference>
<accession>A0A6M6JQV9</accession>
<evidence type="ECO:0000313" key="3">
    <source>
        <dbReference type="Proteomes" id="UP000505377"/>
    </source>
</evidence>
<dbReference type="InterPro" id="IPR016181">
    <property type="entry name" value="Acyl_CoA_acyltransferase"/>
</dbReference>
<name>A0A6M6JQV9_9PSEU</name>
<feature type="domain" description="N-acetyltransferase" evidence="1">
    <location>
        <begin position="108"/>
        <end position="242"/>
    </location>
</feature>
<dbReference type="Gene3D" id="3.40.630.30">
    <property type="match status" value="1"/>
</dbReference>
<protein>
    <submittedName>
        <fullName evidence="2">GNAT family N-acetyltransferase</fullName>
    </submittedName>
</protein>
<evidence type="ECO:0000259" key="1">
    <source>
        <dbReference type="PROSITE" id="PS51186"/>
    </source>
</evidence>
<dbReference type="PROSITE" id="PS51186">
    <property type="entry name" value="GNAT"/>
    <property type="match status" value="1"/>
</dbReference>
<dbReference type="Pfam" id="PF00583">
    <property type="entry name" value="Acetyltransf_1"/>
    <property type="match status" value="1"/>
</dbReference>
<gene>
    <name evidence="2" type="ORF">HOP40_25185</name>
</gene>
<proteinExistence type="predicted"/>
<sequence length="248" mass="25981">MDRDALRRAYDEQVRRGGRSGAVVREDSPTWAGVAWSDLDEDTVDAAVAEQVRHFAGRAWEWKHYSYDAPADLPARLAAAGLVAGEPETVLVADLRAVRLDAPAPPGIELREVDGAADAADLVAVHDAVFGGDHSAIGRELLASVTTVGVVARAGGVPVAAGRVELGPGPDFAGLWGGGTLPEWRGRGLFRALVAHRAQRAAARGHRFLQVDATAASAPILRRLGFVELAVTTPFTLALSAPPTPPTG</sequence>
<keyword evidence="3" id="KW-1185">Reference proteome</keyword>
<evidence type="ECO:0000313" key="2">
    <source>
        <dbReference type="EMBL" id="QJY48671.1"/>
    </source>
</evidence>
<dbReference type="AlphaFoldDB" id="A0A6M6JQV9"/>
<dbReference type="RefSeq" id="WP_172162682.1">
    <property type="nucleotide sequence ID" value="NZ_CP053564.1"/>
</dbReference>
<dbReference type="EMBL" id="CP053564">
    <property type="protein sequence ID" value="QJY48671.1"/>
    <property type="molecule type" value="Genomic_DNA"/>
</dbReference>